<evidence type="ECO:0000313" key="2">
    <source>
        <dbReference type="Proteomes" id="UP000093355"/>
    </source>
</evidence>
<reference evidence="1 2" key="1">
    <citation type="submission" date="2016-05" db="EMBL/GenBank/DDBJ databases">
        <authorList>
            <person name="Lavstsen T."/>
            <person name="Jespersen J.S."/>
        </authorList>
    </citation>
    <scope>NUCLEOTIDE SEQUENCE [LARGE SCALE GENOMIC DNA]</scope>
    <source>
        <strain evidence="1 2">YLB-01</strain>
    </source>
</reference>
<keyword evidence="2" id="KW-1185">Reference proteome</keyword>
<dbReference type="Pfam" id="PF13376">
    <property type="entry name" value="OmdA"/>
    <property type="match status" value="1"/>
</dbReference>
<dbReference type="InterPro" id="IPR037079">
    <property type="entry name" value="AF2212/PG0164-like_sf"/>
</dbReference>
<name>A0A1B9NG57_9MICO</name>
<sequence>MSALTFSTVLEPYGPAAAILLTEEQVGQLGGAKNAPVVVAIGGRTARLRIARMGVDTMIGLSKAARAELGVENGDAVEVTIELDTAERTVEVPAALQEALGADPELQRRFDALAYSRRKEIARSIAEAKQDATRERRLQKALDELRG</sequence>
<evidence type="ECO:0000313" key="1">
    <source>
        <dbReference type="EMBL" id="OCG75524.1"/>
    </source>
</evidence>
<dbReference type="STRING" id="904291.A7J15_00195"/>
<dbReference type="EMBL" id="LXMD01000012">
    <property type="protein sequence ID" value="OCG75524.1"/>
    <property type="molecule type" value="Genomic_DNA"/>
</dbReference>
<proteinExistence type="predicted"/>
<dbReference type="OrthoDB" id="2604865at2"/>
<dbReference type="AlphaFoldDB" id="A0A1B9NG57"/>
<dbReference type="InterPro" id="IPR015018">
    <property type="entry name" value="DUF1905"/>
</dbReference>
<protein>
    <submittedName>
        <fullName evidence="1">2-isopropylmalate synthase</fullName>
    </submittedName>
</protein>
<comment type="caution">
    <text evidence="1">The sequence shown here is derived from an EMBL/GenBank/DDBJ whole genome shotgun (WGS) entry which is preliminary data.</text>
</comment>
<dbReference type="Gene3D" id="2.40.30.100">
    <property type="entry name" value="AF2212/PG0164-like"/>
    <property type="match status" value="1"/>
</dbReference>
<gene>
    <name evidence="1" type="ORF">A7J15_00195</name>
</gene>
<dbReference type="Proteomes" id="UP000093355">
    <property type="component" value="Unassembled WGS sequence"/>
</dbReference>
<dbReference type="SUPFAM" id="SSF141694">
    <property type="entry name" value="AF2212/PG0164-like"/>
    <property type="match status" value="1"/>
</dbReference>
<organism evidence="1 2">
    <name type="scientific">Microbacterium sediminis</name>
    <dbReference type="NCBI Taxonomy" id="904291"/>
    <lineage>
        <taxon>Bacteria</taxon>
        <taxon>Bacillati</taxon>
        <taxon>Actinomycetota</taxon>
        <taxon>Actinomycetes</taxon>
        <taxon>Micrococcales</taxon>
        <taxon>Microbacteriaceae</taxon>
        <taxon>Microbacterium</taxon>
    </lineage>
</organism>
<accession>A0A1B9NG57</accession>
<dbReference type="Pfam" id="PF08922">
    <property type="entry name" value="DUF1905"/>
    <property type="match status" value="1"/>
</dbReference>
<dbReference type="RefSeq" id="WP_067022621.1">
    <property type="nucleotide sequence ID" value="NZ_CP038256.1"/>
</dbReference>